<dbReference type="Pfam" id="PF14580">
    <property type="entry name" value="LRR_9"/>
    <property type="match status" value="1"/>
</dbReference>
<name>F0YL22_AURAN</name>
<evidence type="ECO:0000256" key="3">
    <source>
        <dbReference type="ARBA" id="ARBA00022614"/>
    </source>
</evidence>
<feature type="coiled-coil region" evidence="12">
    <location>
        <begin position="162"/>
        <end position="195"/>
    </location>
</feature>
<dbReference type="PANTHER" id="PTHR45973:SF12">
    <property type="entry name" value="DYNEIN REGULATORY COMPLEX SUBUNIT 3"/>
    <property type="match status" value="1"/>
</dbReference>
<evidence type="ECO:0000313" key="13">
    <source>
        <dbReference type="EMBL" id="EGB04129.1"/>
    </source>
</evidence>
<evidence type="ECO:0000256" key="1">
    <source>
        <dbReference type="ARBA" id="ARBA00004611"/>
    </source>
</evidence>
<evidence type="ECO:0000256" key="12">
    <source>
        <dbReference type="SAM" id="Coils"/>
    </source>
</evidence>
<dbReference type="InParanoid" id="F0YL22"/>
<keyword evidence="2" id="KW-0963">Cytoplasm</keyword>
<evidence type="ECO:0000256" key="5">
    <source>
        <dbReference type="ARBA" id="ARBA00022846"/>
    </source>
</evidence>
<proteinExistence type="inferred from homology"/>
<keyword evidence="8" id="KW-0206">Cytoskeleton</keyword>
<dbReference type="SMART" id="SM00365">
    <property type="entry name" value="LRR_SD22"/>
    <property type="match status" value="3"/>
</dbReference>
<accession>F0YL22</accession>
<dbReference type="KEGG" id="aaf:AURANDRAFT_32964"/>
<gene>
    <name evidence="13" type="ORF">AURANDRAFT_32964</name>
</gene>
<dbReference type="AlphaFoldDB" id="F0YL22"/>
<dbReference type="PANTHER" id="PTHR45973">
    <property type="entry name" value="PROTEIN PHOSPHATASE 1 REGULATORY SUBUNIT SDS22-RELATED"/>
    <property type="match status" value="1"/>
</dbReference>
<dbReference type="InterPro" id="IPR001611">
    <property type="entry name" value="Leu-rich_rpt"/>
</dbReference>
<evidence type="ECO:0000256" key="7">
    <source>
        <dbReference type="ARBA" id="ARBA00023069"/>
    </source>
</evidence>
<dbReference type="SUPFAM" id="SSF52075">
    <property type="entry name" value="Outer arm dynein light chain 1"/>
    <property type="match status" value="1"/>
</dbReference>
<organism evidence="14">
    <name type="scientific">Aureococcus anophagefferens</name>
    <name type="common">Harmful bloom alga</name>
    <dbReference type="NCBI Taxonomy" id="44056"/>
    <lineage>
        <taxon>Eukaryota</taxon>
        <taxon>Sar</taxon>
        <taxon>Stramenopiles</taxon>
        <taxon>Ochrophyta</taxon>
        <taxon>Pelagophyceae</taxon>
        <taxon>Pelagomonadales</taxon>
        <taxon>Pelagomonadaceae</taxon>
        <taxon>Aureococcus</taxon>
    </lineage>
</organism>
<protein>
    <recommendedName>
        <fullName evidence="11">Dynein regulatory complex subunit 3</fullName>
    </recommendedName>
</protein>
<keyword evidence="14" id="KW-1185">Reference proteome</keyword>
<sequence>MVAEATCLCLSFRNILKIGNLQGFQALRKLCLDNNIIKSIDNLDHLVNLTWLDLSFNCISAINGLEKLEHLSDLSLFNNLIDEIQGLDHCRKLQCLSLGNNNIVALDSIVKLRCFKNLQLLNLEGNPVSKEGEYRMYVLAYLNDLTYLDYSMVVKTETVAAREQYQDELLDVEEKEALEEEKAARENAASKHTAKLRAANLAVVETIFDDMFAEDTEMTKLKHLPGISDIVNSFQSEVESASDLFLQTGLVKDQQKSREIQLFETAVHNLRVQYASESVNMIETFGRSKKRSLRELASQSHVEQDDLDHLRVSLTNLSSALMDLEMRQVEQFEDLMGKFENKFSEIKISCLEGQQSYFRIVEEHENNYTRDLMQLVNELLEKASKEELPGDIPDEASSLLIDRDTCMNAITGSHDIHVGRLYKFEDEVKNNEETLCKRTIRNYREDEHTRSRNRIVELKAFEDACLNELMDMVSREVDDDVDGDPE</sequence>
<dbReference type="eggNOG" id="KOG0531">
    <property type="taxonomic scope" value="Eukaryota"/>
</dbReference>
<keyword evidence="4" id="KW-0677">Repeat</keyword>
<dbReference type="Proteomes" id="UP000002729">
    <property type="component" value="Unassembled WGS sequence"/>
</dbReference>
<evidence type="ECO:0000256" key="6">
    <source>
        <dbReference type="ARBA" id="ARBA00023054"/>
    </source>
</evidence>
<keyword evidence="6 12" id="KW-0175">Coiled coil</keyword>
<keyword evidence="7" id="KW-0969">Cilium</keyword>
<evidence type="ECO:0000256" key="4">
    <source>
        <dbReference type="ARBA" id="ARBA00022737"/>
    </source>
</evidence>
<comment type="subcellular location">
    <subcellularLocation>
        <location evidence="1">Cytoplasm</location>
        <location evidence="1">Cytoskeleton</location>
        <location evidence="1">Flagellum axoneme</location>
    </subcellularLocation>
</comment>
<evidence type="ECO:0000256" key="10">
    <source>
        <dbReference type="ARBA" id="ARBA00038378"/>
    </source>
</evidence>
<keyword evidence="5" id="KW-0282">Flagellum</keyword>
<evidence type="ECO:0000256" key="2">
    <source>
        <dbReference type="ARBA" id="ARBA00022490"/>
    </source>
</evidence>
<evidence type="ECO:0000256" key="8">
    <source>
        <dbReference type="ARBA" id="ARBA00023212"/>
    </source>
</evidence>
<dbReference type="GO" id="GO:0005929">
    <property type="term" value="C:cilium"/>
    <property type="evidence" value="ECO:0007669"/>
    <property type="project" value="TreeGrafter"/>
</dbReference>
<dbReference type="OrthoDB" id="266138at2759"/>
<keyword evidence="9" id="KW-0966">Cell projection</keyword>
<dbReference type="GeneID" id="20221225"/>
<comment type="similarity">
    <text evidence="10">Belongs to the DRC3 family.</text>
</comment>
<evidence type="ECO:0000256" key="11">
    <source>
        <dbReference type="ARBA" id="ARBA00040950"/>
    </source>
</evidence>
<dbReference type="InterPro" id="IPR050576">
    <property type="entry name" value="Cilia_flagella_integrity"/>
</dbReference>
<reference evidence="13 14" key="1">
    <citation type="journal article" date="2011" name="Proc. Natl. Acad. Sci. U.S.A.">
        <title>Niche of harmful alga Aureococcus anophagefferens revealed through ecogenomics.</title>
        <authorList>
            <person name="Gobler C.J."/>
            <person name="Berry D.L."/>
            <person name="Dyhrman S.T."/>
            <person name="Wilhelm S.W."/>
            <person name="Salamov A."/>
            <person name="Lobanov A.V."/>
            <person name="Zhang Y."/>
            <person name="Collier J.L."/>
            <person name="Wurch L.L."/>
            <person name="Kustka A.B."/>
            <person name="Dill B.D."/>
            <person name="Shah M."/>
            <person name="VerBerkmoes N.C."/>
            <person name="Kuo A."/>
            <person name="Terry A."/>
            <person name="Pangilinan J."/>
            <person name="Lindquist E.A."/>
            <person name="Lucas S."/>
            <person name="Paulsen I.T."/>
            <person name="Hattenrath-Lehmann T.K."/>
            <person name="Talmage S.C."/>
            <person name="Walker E.A."/>
            <person name="Koch F."/>
            <person name="Burson A.M."/>
            <person name="Marcoval M.A."/>
            <person name="Tang Y.Z."/>
            <person name="Lecleir G.R."/>
            <person name="Coyne K.J."/>
            <person name="Berg G.M."/>
            <person name="Bertrand E.M."/>
            <person name="Saito M.A."/>
            <person name="Gladyshev V.N."/>
            <person name="Grigoriev I.V."/>
        </authorList>
    </citation>
    <scope>NUCLEOTIDE SEQUENCE [LARGE SCALE GENOMIC DNA]</scope>
    <source>
        <strain evidence="14">CCMP 1984</strain>
    </source>
</reference>
<evidence type="ECO:0000313" key="14">
    <source>
        <dbReference type="Proteomes" id="UP000002729"/>
    </source>
</evidence>
<dbReference type="OMA" id="QYNCPNE"/>
<evidence type="ECO:0000256" key="9">
    <source>
        <dbReference type="ARBA" id="ARBA00023273"/>
    </source>
</evidence>
<dbReference type="Gene3D" id="3.80.10.10">
    <property type="entry name" value="Ribonuclease Inhibitor"/>
    <property type="match status" value="1"/>
</dbReference>
<dbReference type="EMBL" id="GL833155">
    <property type="protein sequence ID" value="EGB04129.1"/>
    <property type="molecule type" value="Genomic_DNA"/>
</dbReference>
<dbReference type="RefSeq" id="XP_009041115.1">
    <property type="nucleotide sequence ID" value="XM_009042867.1"/>
</dbReference>
<dbReference type="PROSITE" id="PS51450">
    <property type="entry name" value="LRR"/>
    <property type="match status" value="4"/>
</dbReference>
<dbReference type="InterPro" id="IPR032675">
    <property type="entry name" value="LRR_dom_sf"/>
</dbReference>
<keyword evidence="3" id="KW-0433">Leucine-rich repeat</keyword>